<proteinExistence type="predicted"/>
<keyword evidence="1" id="KW-0812">Transmembrane</keyword>
<dbReference type="Proteomes" id="UP000245890">
    <property type="component" value="Unassembled WGS sequence"/>
</dbReference>
<reference evidence="2 3" key="1">
    <citation type="submission" date="2018-05" db="EMBL/GenBank/DDBJ databases">
        <title>Description of Sphingomonas pokkalii sp nov, isolated from the rhizosphere of saline tolerant pokkali rice and its draft genome analysis.</title>
        <authorList>
            <person name="Menon R."/>
            <person name="Kumari S."/>
            <person name="Rameshkumar N."/>
        </authorList>
    </citation>
    <scope>NUCLEOTIDE SEQUENCE [LARGE SCALE GENOMIC DNA]</scope>
    <source>
        <strain evidence="2 3">L3B27</strain>
    </source>
</reference>
<keyword evidence="1" id="KW-1133">Transmembrane helix</keyword>
<organism evidence="2 3">
    <name type="scientific">Sphingomonas pokkalii</name>
    <dbReference type="NCBI Taxonomy" id="2175090"/>
    <lineage>
        <taxon>Bacteria</taxon>
        <taxon>Pseudomonadati</taxon>
        <taxon>Pseudomonadota</taxon>
        <taxon>Alphaproteobacteria</taxon>
        <taxon>Sphingomonadales</taxon>
        <taxon>Sphingomonadaceae</taxon>
        <taxon>Sphingomonas</taxon>
    </lineage>
</organism>
<dbReference type="RefSeq" id="WP_116467638.1">
    <property type="nucleotide sequence ID" value="NZ_QENQ01000001.1"/>
</dbReference>
<sequence>MQLEFWCAAGAAVLVAIASGLAEHRRRRRRDLERVGVMPWMAIQMAALFATLLLASLALHAG</sequence>
<accession>A0A2U0SA79</accession>
<keyword evidence="3" id="KW-1185">Reference proteome</keyword>
<evidence type="ECO:0000313" key="3">
    <source>
        <dbReference type="Proteomes" id="UP000245890"/>
    </source>
</evidence>
<keyword evidence="1" id="KW-0472">Membrane</keyword>
<evidence type="ECO:0000256" key="1">
    <source>
        <dbReference type="SAM" id="Phobius"/>
    </source>
</evidence>
<protein>
    <submittedName>
        <fullName evidence="2">Uncharacterized protein</fullName>
    </submittedName>
</protein>
<feature type="transmembrane region" description="Helical" evidence="1">
    <location>
        <begin position="38"/>
        <end position="59"/>
    </location>
</feature>
<dbReference type="AlphaFoldDB" id="A0A2U0SA79"/>
<evidence type="ECO:0000313" key="2">
    <source>
        <dbReference type="EMBL" id="PVX28185.1"/>
    </source>
</evidence>
<gene>
    <name evidence="2" type="ORF">DD559_01535</name>
</gene>
<name>A0A2U0SA79_9SPHN</name>
<dbReference type="EMBL" id="QENQ01000001">
    <property type="protein sequence ID" value="PVX28185.1"/>
    <property type="molecule type" value="Genomic_DNA"/>
</dbReference>
<comment type="caution">
    <text evidence="2">The sequence shown here is derived from an EMBL/GenBank/DDBJ whole genome shotgun (WGS) entry which is preliminary data.</text>
</comment>